<dbReference type="EnsemblPlants" id="OGLUM06G13120.1">
    <property type="protein sequence ID" value="OGLUM06G13120.1"/>
    <property type="gene ID" value="OGLUM06G13120"/>
</dbReference>
<organism evidence="1">
    <name type="scientific">Oryza glumipatula</name>
    <dbReference type="NCBI Taxonomy" id="40148"/>
    <lineage>
        <taxon>Eukaryota</taxon>
        <taxon>Viridiplantae</taxon>
        <taxon>Streptophyta</taxon>
        <taxon>Embryophyta</taxon>
        <taxon>Tracheophyta</taxon>
        <taxon>Spermatophyta</taxon>
        <taxon>Magnoliopsida</taxon>
        <taxon>Liliopsida</taxon>
        <taxon>Poales</taxon>
        <taxon>Poaceae</taxon>
        <taxon>BOP clade</taxon>
        <taxon>Oryzoideae</taxon>
        <taxon>Oryzeae</taxon>
        <taxon>Oryzinae</taxon>
        <taxon>Oryza</taxon>
    </lineage>
</organism>
<dbReference type="Proteomes" id="UP000026961">
    <property type="component" value="Chromosome 6"/>
</dbReference>
<sequence length="85" mass="9435">MPAKGFSVYSVLGLSALPKSLKWQTSLAYGSAFSYCLPRVSSEAGFFTLSVPASDTAAAATFSFKPMGYFNDFWTWEIWPLFRQT</sequence>
<reference evidence="1" key="2">
    <citation type="submission" date="2018-05" db="EMBL/GenBank/DDBJ databases">
        <title>OgluRS3 (Oryza glumaepatula Reference Sequence Version 3).</title>
        <authorList>
            <person name="Zhang J."/>
            <person name="Kudrna D."/>
            <person name="Lee S."/>
            <person name="Talag J."/>
            <person name="Welchert J."/>
            <person name="Wing R.A."/>
        </authorList>
    </citation>
    <scope>NUCLEOTIDE SEQUENCE [LARGE SCALE GENOMIC DNA]</scope>
</reference>
<protein>
    <submittedName>
        <fullName evidence="1">Uncharacterized protein</fullName>
    </submittedName>
</protein>
<dbReference type="AlphaFoldDB" id="A0A0E0A8N3"/>
<keyword evidence="2" id="KW-1185">Reference proteome</keyword>
<evidence type="ECO:0000313" key="1">
    <source>
        <dbReference type="EnsemblPlants" id="OGLUM06G13120.1"/>
    </source>
</evidence>
<dbReference type="Gramene" id="OGLUM06G13120.1">
    <property type="protein sequence ID" value="OGLUM06G13120.1"/>
    <property type="gene ID" value="OGLUM06G13120"/>
</dbReference>
<name>A0A0E0A8N3_9ORYZ</name>
<reference evidence="1" key="1">
    <citation type="submission" date="2015-04" db="UniProtKB">
        <authorList>
            <consortium name="EnsemblPlants"/>
        </authorList>
    </citation>
    <scope>IDENTIFICATION</scope>
</reference>
<proteinExistence type="predicted"/>
<evidence type="ECO:0000313" key="2">
    <source>
        <dbReference type="Proteomes" id="UP000026961"/>
    </source>
</evidence>
<dbReference type="STRING" id="40148.A0A0E0A8N3"/>
<accession>A0A0E0A8N3</accession>
<dbReference type="HOGENOM" id="CLU_2516322_0_0_1"/>